<proteinExistence type="predicted"/>
<sequence length="470" mass="51001">MSIDHEDLGELRHARQHFRRIIIGSIATLSALVVVLGYLNWVRGPYSLEFSGDIDVMTTSQREQLVFTADQVLEESGTTVPLVSPQGKATAQVDGRNLIVTFDRPLLFDTEYIVETDVLGKSGREGTLRGAFTTPRATITTLERSGAVEQSGAVSDRIVTRALGDEEGYTVFGAQRIQEFAEVPAGWVVIEATGTVSTQLWFQAKQGGPAVQIEAETEGRSEKLKSSGTSGLVAFNFIPQEGPRQPQLLVTNPLTETKPYAILNRDGDAMAATAWMWVPNSTSLVVQDDSQMLWLVDSTNSSPPVALGRHSQLNGFLPGTDALFVSSPTQGSIIDLVSGKTERAVLLDDALENGQNPFITRLLSDRTSYVRVVSTLVDISKNQPFTYDVRRVDGAGVAVLMTSDQDKRVFRSLCVSPNEQYFSLVQTEESSVPDNYLGKPGYTLTSTVIASVSSGAIQQVVPGVFDAWCG</sequence>
<name>A0A6J6DWD7_9ZZZZ</name>
<reference evidence="2" key="1">
    <citation type="submission" date="2020-05" db="EMBL/GenBank/DDBJ databases">
        <authorList>
            <person name="Chiriac C."/>
            <person name="Salcher M."/>
            <person name="Ghai R."/>
            <person name="Kavagutti S V."/>
        </authorList>
    </citation>
    <scope>NUCLEOTIDE SEQUENCE</scope>
</reference>
<dbReference type="EMBL" id="CAEZTD010000085">
    <property type="protein sequence ID" value="CAB4566433.1"/>
    <property type="molecule type" value="Genomic_DNA"/>
</dbReference>
<protein>
    <submittedName>
        <fullName evidence="2">Unannotated protein</fullName>
    </submittedName>
</protein>
<organism evidence="2">
    <name type="scientific">freshwater metagenome</name>
    <dbReference type="NCBI Taxonomy" id="449393"/>
    <lineage>
        <taxon>unclassified sequences</taxon>
        <taxon>metagenomes</taxon>
        <taxon>ecological metagenomes</taxon>
    </lineage>
</organism>
<accession>A0A6J6DWD7</accession>
<dbReference type="AlphaFoldDB" id="A0A6J6DWD7"/>
<keyword evidence="1" id="KW-1133">Transmembrane helix</keyword>
<feature type="transmembrane region" description="Helical" evidence="1">
    <location>
        <begin position="21"/>
        <end position="41"/>
    </location>
</feature>
<keyword evidence="1" id="KW-0812">Transmembrane</keyword>
<evidence type="ECO:0000313" key="2">
    <source>
        <dbReference type="EMBL" id="CAB4566433.1"/>
    </source>
</evidence>
<gene>
    <name evidence="2" type="ORF">UFOPK1591_01060</name>
</gene>
<keyword evidence="1" id="KW-0472">Membrane</keyword>
<evidence type="ECO:0000256" key="1">
    <source>
        <dbReference type="SAM" id="Phobius"/>
    </source>
</evidence>